<dbReference type="AlphaFoldDB" id="A0A502KTM7"/>
<dbReference type="RefSeq" id="WP_140604418.1">
    <property type="nucleotide sequence ID" value="NZ_SAWY01000033.1"/>
</dbReference>
<proteinExistence type="predicted"/>
<gene>
    <name evidence="2" type="ORF">EPA86_13365</name>
</gene>
<feature type="domain" description="N-acetyltransferase" evidence="1">
    <location>
        <begin position="3"/>
        <end position="141"/>
    </location>
</feature>
<dbReference type="OrthoDB" id="9787920at2"/>
<dbReference type="PROSITE" id="PS51186">
    <property type="entry name" value="GNAT"/>
    <property type="match status" value="1"/>
</dbReference>
<name>A0A502KTM7_9GAMM</name>
<dbReference type="CDD" id="cd04301">
    <property type="entry name" value="NAT_SF"/>
    <property type="match status" value="1"/>
</dbReference>
<dbReference type="Proteomes" id="UP000315303">
    <property type="component" value="Unassembled WGS sequence"/>
</dbReference>
<keyword evidence="3" id="KW-1185">Reference proteome</keyword>
<dbReference type="InterPro" id="IPR016181">
    <property type="entry name" value="Acyl_CoA_acyltransferase"/>
</dbReference>
<accession>A0A502KTM7</accession>
<dbReference type="EMBL" id="SAWY01000033">
    <property type="protein sequence ID" value="TPH13585.1"/>
    <property type="molecule type" value="Genomic_DNA"/>
</dbReference>
<sequence>MTFTIQYSNQPDTEELQVLEDGLNQFTASHIGDDDRKEITFFIRNDQNEIVGGIKGSHGSYGWLWVDTLWVNETLRKQGFGGQLLLALEQQAIKNGCQNAYLNTFSFSGVEFYKKHGYSVYAQLKDFPKGHSVYSLQKKLVEN</sequence>
<dbReference type="SUPFAM" id="SSF55729">
    <property type="entry name" value="Acyl-CoA N-acyltransferases (Nat)"/>
    <property type="match status" value="1"/>
</dbReference>
<reference evidence="2 3" key="1">
    <citation type="submission" date="2019-01" db="EMBL/GenBank/DDBJ databases">
        <title>Litorilituus lipolytica sp. nov., isolated from intertidal sand of the Yellow Sea in China.</title>
        <authorList>
            <person name="Liu A."/>
        </authorList>
    </citation>
    <scope>NUCLEOTIDE SEQUENCE [LARGE SCALE GENOMIC DNA]</scope>
    <source>
        <strain evidence="2 3">RZ04</strain>
    </source>
</reference>
<keyword evidence="2" id="KW-0808">Transferase</keyword>
<dbReference type="Gene3D" id="3.40.630.30">
    <property type="match status" value="1"/>
</dbReference>
<evidence type="ECO:0000313" key="2">
    <source>
        <dbReference type="EMBL" id="TPH13585.1"/>
    </source>
</evidence>
<evidence type="ECO:0000313" key="3">
    <source>
        <dbReference type="Proteomes" id="UP000315303"/>
    </source>
</evidence>
<evidence type="ECO:0000259" key="1">
    <source>
        <dbReference type="PROSITE" id="PS51186"/>
    </source>
</evidence>
<dbReference type="Pfam" id="PF00583">
    <property type="entry name" value="Acetyltransf_1"/>
    <property type="match status" value="1"/>
</dbReference>
<protein>
    <submittedName>
        <fullName evidence="2">GNAT family N-acetyltransferase</fullName>
    </submittedName>
</protein>
<organism evidence="2 3">
    <name type="scientific">Litorilituus lipolyticus</name>
    <dbReference type="NCBI Taxonomy" id="2491017"/>
    <lineage>
        <taxon>Bacteria</taxon>
        <taxon>Pseudomonadati</taxon>
        <taxon>Pseudomonadota</taxon>
        <taxon>Gammaproteobacteria</taxon>
        <taxon>Alteromonadales</taxon>
        <taxon>Colwelliaceae</taxon>
        <taxon>Litorilituus</taxon>
    </lineage>
</organism>
<dbReference type="InterPro" id="IPR000182">
    <property type="entry name" value="GNAT_dom"/>
</dbReference>
<comment type="caution">
    <text evidence="2">The sequence shown here is derived from an EMBL/GenBank/DDBJ whole genome shotgun (WGS) entry which is preliminary data.</text>
</comment>
<dbReference type="GO" id="GO:0016747">
    <property type="term" value="F:acyltransferase activity, transferring groups other than amino-acyl groups"/>
    <property type="evidence" value="ECO:0007669"/>
    <property type="project" value="InterPro"/>
</dbReference>